<keyword evidence="2" id="KW-0479">Metal-binding</keyword>
<evidence type="ECO:0000256" key="1">
    <source>
        <dbReference type="ARBA" id="ARBA00004123"/>
    </source>
</evidence>
<dbReference type="AlphaFoldDB" id="A0A1M2VWY9"/>
<reference evidence="8 9" key="1">
    <citation type="submission" date="2016-10" db="EMBL/GenBank/DDBJ databases">
        <title>Genome sequence of the basidiomycete white-rot fungus Trametes pubescens.</title>
        <authorList>
            <person name="Makela M.R."/>
            <person name="Granchi Z."/>
            <person name="Peng M."/>
            <person name="De Vries R.P."/>
            <person name="Grigoriev I."/>
            <person name="Riley R."/>
            <person name="Hilden K."/>
        </authorList>
    </citation>
    <scope>NUCLEOTIDE SEQUENCE [LARGE SCALE GENOMIC DNA]</scope>
    <source>
        <strain evidence="8 9">FBCC735</strain>
    </source>
</reference>
<feature type="domain" description="HAT C-terminal dimerisation" evidence="7">
    <location>
        <begin position="83"/>
        <end position="161"/>
    </location>
</feature>
<dbReference type="Proteomes" id="UP000184267">
    <property type="component" value="Unassembled WGS sequence"/>
</dbReference>
<dbReference type="PANTHER" id="PTHR46481:SF10">
    <property type="entry name" value="ZINC FINGER BED DOMAIN-CONTAINING PROTEIN 39"/>
    <property type="match status" value="1"/>
</dbReference>
<dbReference type="GO" id="GO:0005634">
    <property type="term" value="C:nucleus"/>
    <property type="evidence" value="ECO:0007669"/>
    <property type="project" value="UniProtKB-SubCell"/>
</dbReference>
<name>A0A1M2VWY9_TRAPU</name>
<dbReference type="OMA" id="WGANAHR"/>
<dbReference type="InterPro" id="IPR012337">
    <property type="entry name" value="RNaseH-like_sf"/>
</dbReference>
<dbReference type="GO" id="GO:0008270">
    <property type="term" value="F:zinc ion binding"/>
    <property type="evidence" value="ECO:0007669"/>
    <property type="project" value="UniProtKB-KW"/>
</dbReference>
<evidence type="ECO:0000256" key="5">
    <source>
        <dbReference type="ARBA" id="ARBA00023242"/>
    </source>
</evidence>
<dbReference type="STRING" id="154538.A0A1M2VWY9"/>
<feature type="region of interest" description="Disordered" evidence="6">
    <location>
        <begin position="1"/>
        <end position="57"/>
    </location>
</feature>
<feature type="compositionally biased region" description="Acidic residues" evidence="6">
    <location>
        <begin position="24"/>
        <end position="39"/>
    </location>
</feature>
<dbReference type="GO" id="GO:0046983">
    <property type="term" value="F:protein dimerization activity"/>
    <property type="evidence" value="ECO:0007669"/>
    <property type="project" value="InterPro"/>
</dbReference>
<organism evidence="8 9">
    <name type="scientific">Trametes pubescens</name>
    <name type="common">White-rot fungus</name>
    <dbReference type="NCBI Taxonomy" id="154538"/>
    <lineage>
        <taxon>Eukaryota</taxon>
        <taxon>Fungi</taxon>
        <taxon>Dikarya</taxon>
        <taxon>Basidiomycota</taxon>
        <taxon>Agaricomycotina</taxon>
        <taxon>Agaricomycetes</taxon>
        <taxon>Polyporales</taxon>
        <taxon>Polyporaceae</taxon>
        <taxon>Trametes</taxon>
    </lineage>
</organism>
<keyword evidence="9" id="KW-1185">Reference proteome</keyword>
<protein>
    <recommendedName>
        <fullName evidence="7">HAT C-terminal dimerisation domain-containing protein</fullName>
    </recommendedName>
</protein>
<dbReference type="InterPro" id="IPR052035">
    <property type="entry name" value="ZnF_BED_domain_contain"/>
</dbReference>
<keyword evidence="4" id="KW-0862">Zinc</keyword>
<evidence type="ECO:0000313" key="9">
    <source>
        <dbReference type="Proteomes" id="UP000184267"/>
    </source>
</evidence>
<evidence type="ECO:0000313" key="8">
    <source>
        <dbReference type="EMBL" id="OJT12127.1"/>
    </source>
</evidence>
<dbReference type="SUPFAM" id="SSF53098">
    <property type="entry name" value="Ribonuclease H-like"/>
    <property type="match status" value="1"/>
</dbReference>
<dbReference type="EMBL" id="MNAD01000520">
    <property type="protein sequence ID" value="OJT12127.1"/>
    <property type="molecule type" value="Genomic_DNA"/>
</dbReference>
<keyword evidence="3" id="KW-0863">Zinc-finger</keyword>
<evidence type="ECO:0000256" key="3">
    <source>
        <dbReference type="ARBA" id="ARBA00022771"/>
    </source>
</evidence>
<dbReference type="Pfam" id="PF05699">
    <property type="entry name" value="Dimer_Tnp_hAT"/>
    <property type="match status" value="1"/>
</dbReference>
<accession>A0A1M2VWY9</accession>
<evidence type="ECO:0000256" key="6">
    <source>
        <dbReference type="SAM" id="MobiDB-lite"/>
    </source>
</evidence>
<feature type="compositionally biased region" description="Low complexity" evidence="6">
    <location>
        <begin position="40"/>
        <end position="57"/>
    </location>
</feature>
<dbReference type="OrthoDB" id="3268424at2759"/>
<evidence type="ECO:0000256" key="4">
    <source>
        <dbReference type="ARBA" id="ARBA00022833"/>
    </source>
</evidence>
<evidence type="ECO:0000259" key="7">
    <source>
        <dbReference type="Pfam" id="PF05699"/>
    </source>
</evidence>
<keyword evidence="5" id="KW-0539">Nucleus</keyword>
<dbReference type="InterPro" id="IPR008906">
    <property type="entry name" value="HATC_C_dom"/>
</dbReference>
<sequence length="190" mass="21110">MFEGTYAKVPELDNDAGDDNHDAGDEDYEEETQDDDDNDAMSIDDAPGPSKVSTKASTSAKAFSSNMFDNIPFVGPITEEGDELKRYLVSDPVPVEDPIQWWQDRRKAYPRLSRMAIDYLTIPATAVDVEHIFSCGRILLSHIRNRMTAATTRAAMCLGIWSELDLIDSGDFRAVAAMPEVEDNEEDGLI</sequence>
<proteinExistence type="predicted"/>
<evidence type="ECO:0000256" key="2">
    <source>
        <dbReference type="ARBA" id="ARBA00022723"/>
    </source>
</evidence>
<dbReference type="PANTHER" id="PTHR46481">
    <property type="entry name" value="ZINC FINGER BED DOMAIN-CONTAINING PROTEIN 4"/>
    <property type="match status" value="1"/>
</dbReference>
<comment type="subcellular location">
    <subcellularLocation>
        <location evidence="1">Nucleus</location>
    </subcellularLocation>
</comment>
<comment type="caution">
    <text evidence="8">The sequence shown here is derived from an EMBL/GenBank/DDBJ whole genome shotgun (WGS) entry which is preliminary data.</text>
</comment>
<gene>
    <name evidence="8" type="ORF">TRAPUB_11326</name>
</gene>